<dbReference type="GO" id="GO:0020037">
    <property type="term" value="F:heme binding"/>
    <property type="evidence" value="ECO:0007669"/>
    <property type="project" value="InterPro"/>
</dbReference>
<dbReference type="GO" id="GO:0046872">
    <property type="term" value="F:metal ion binding"/>
    <property type="evidence" value="ECO:0007669"/>
    <property type="project" value="InterPro"/>
</dbReference>
<proteinExistence type="predicted"/>
<organism evidence="2">
    <name type="scientific">marine metagenome</name>
    <dbReference type="NCBI Taxonomy" id="408172"/>
    <lineage>
        <taxon>unclassified sequences</taxon>
        <taxon>metagenomes</taxon>
        <taxon>ecological metagenomes</taxon>
    </lineage>
</organism>
<reference evidence="2" key="1">
    <citation type="submission" date="2018-05" db="EMBL/GenBank/DDBJ databases">
        <authorList>
            <person name="Lanie J.A."/>
            <person name="Ng W.-L."/>
            <person name="Kazmierczak K.M."/>
            <person name="Andrzejewski T.M."/>
            <person name="Davidsen T.M."/>
            <person name="Wayne K.J."/>
            <person name="Tettelin H."/>
            <person name="Glass J.I."/>
            <person name="Rusch D."/>
            <person name="Podicherti R."/>
            <person name="Tsui H.-C.T."/>
            <person name="Winkler M.E."/>
        </authorList>
    </citation>
    <scope>NUCLEOTIDE SEQUENCE</scope>
</reference>
<feature type="compositionally biased region" description="Polar residues" evidence="1">
    <location>
        <begin position="1"/>
        <end position="10"/>
    </location>
</feature>
<dbReference type="InterPro" id="IPR004981">
    <property type="entry name" value="Trp_2_3_dOase"/>
</dbReference>
<dbReference type="AlphaFoldDB" id="A0A381ZDP0"/>
<dbReference type="GO" id="GO:0004833">
    <property type="term" value="F:L-tryptophan 2,3-dioxygenase activity"/>
    <property type="evidence" value="ECO:0007669"/>
    <property type="project" value="InterPro"/>
</dbReference>
<dbReference type="InterPro" id="IPR037217">
    <property type="entry name" value="Trp/Indoleamine_2_3_dOase-like"/>
</dbReference>
<feature type="non-terminal residue" evidence="2">
    <location>
        <position position="283"/>
    </location>
</feature>
<evidence type="ECO:0008006" key="3">
    <source>
        <dbReference type="Google" id="ProtNLM"/>
    </source>
</evidence>
<dbReference type="GO" id="GO:0019441">
    <property type="term" value="P:L-tryptophan catabolic process to kynurenine"/>
    <property type="evidence" value="ECO:0007669"/>
    <property type="project" value="InterPro"/>
</dbReference>
<feature type="non-terminal residue" evidence="2">
    <location>
        <position position="1"/>
    </location>
</feature>
<feature type="region of interest" description="Disordered" evidence="1">
    <location>
        <begin position="1"/>
        <end position="36"/>
    </location>
</feature>
<dbReference type="GO" id="GO:0019442">
    <property type="term" value="P:L-tryptophan catabolic process to acetyl-CoA"/>
    <property type="evidence" value="ECO:0007669"/>
    <property type="project" value="TreeGrafter"/>
</dbReference>
<name>A0A381ZDP0_9ZZZZ</name>
<dbReference type="SUPFAM" id="SSF140959">
    <property type="entry name" value="Indolic compounds 2,3-dioxygenase-like"/>
    <property type="match status" value="1"/>
</dbReference>
<gene>
    <name evidence="2" type="ORF">METZ01_LOCUS139741</name>
</gene>
<dbReference type="Pfam" id="PF03301">
    <property type="entry name" value="Trp_dioxygenase"/>
    <property type="match status" value="1"/>
</dbReference>
<dbReference type="Gene3D" id="1.20.58.480">
    <property type="match status" value="1"/>
</dbReference>
<dbReference type="PANTHER" id="PTHR10138">
    <property type="entry name" value="TRYPTOPHAN 2,3-DIOXYGENASE"/>
    <property type="match status" value="1"/>
</dbReference>
<dbReference type="EMBL" id="UINC01020770">
    <property type="protein sequence ID" value="SVA86887.1"/>
    <property type="molecule type" value="Genomic_DNA"/>
</dbReference>
<sequence>VPTFKPQTPTIVDPTGVPLGNEPRPMGTSTDMSRAEVADETGGEPLADFDSTSNPYIDYQSIDLLLTLQHPRSDAYDETCFFIMGQVKELLFKSLHFELHNARHLIRDDQVHDALMVLDRSLEITKLLINTWDVVATVSAEGFNQFRDHLDQASGQLSFMFRHVEFILGNKDRSLASAHRNVPHVWPHMKEALESPSLYDEVIAMLDRRGFAIDPGALDRDWAGAYAPDQSVEQAWFDIYDDPSTGNDLYRLGETLIALDEQMTLYRWRHFVLVSRIIGYKPG</sequence>
<dbReference type="PANTHER" id="PTHR10138:SF0">
    <property type="entry name" value="TRYPTOPHAN 2,3-DIOXYGENASE"/>
    <property type="match status" value="1"/>
</dbReference>
<accession>A0A381ZDP0</accession>
<protein>
    <recommendedName>
        <fullName evidence="3">Tryptophan 2,3-dioxygenase</fullName>
    </recommendedName>
</protein>
<evidence type="ECO:0000313" key="2">
    <source>
        <dbReference type="EMBL" id="SVA86887.1"/>
    </source>
</evidence>
<evidence type="ECO:0000256" key="1">
    <source>
        <dbReference type="SAM" id="MobiDB-lite"/>
    </source>
</evidence>